<dbReference type="OrthoDB" id="3266026at2759"/>
<evidence type="ECO:0000313" key="2">
    <source>
        <dbReference type="Proteomes" id="UP000059188"/>
    </source>
</evidence>
<keyword evidence="2" id="KW-1185">Reference proteome</keyword>
<gene>
    <name evidence="1" type="ORF">RSOLAG1IB_11812</name>
</gene>
<dbReference type="EMBL" id="LN679291">
    <property type="protein sequence ID" value="CEL55000.1"/>
    <property type="molecule type" value="Genomic_DNA"/>
</dbReference>
<organism evidence="1 2">
    <name type="scientific">Thanatephorus cucumeris (strain AG1-IB / isolate 7/3/14)</name>
    <name type="common">Lettuce bottom rot fungus</name>
    <name type="synonym">Rhizoctonia solani</name>
    <dbReference type="NCBI Taxonomy" id="1108050"/>
    <lineage>
        <taxon>Eukaryota</taxon>
        <taxon>Fungi</taxon>
        <taxon>Dikarya</taxon>
        <taxon>Basidiomycota</taxon>
        <taxon>Agaricomycotina</taxon>
        <taxon>Agaricomycetes</taxon>
        <taxon>Cantharellales</taxon>
        <taxon>Ceratobasidiaceae</taxon>
        <taxon>Rhizoctonia</taxon>
        <taxon>Rhizoctonia solani AG-1</taxon>
    </lineage>
</organism>
<protein>
    <submittedName>
        <fullName evidence="1">Uncharacterized protein</fullName>
    </submittedName>
</protein>
<proteinExistence type="predicted"/>
<dbReference type="Proteomes" id="UP000059188">
    <property type="component" value="Unassembled WGS sequence"/>
</dbReference>
<reference evidence="1 2" key="1">
    <citation type="submission" date="2014-11" db="EMBL/GenBank/DDBJ databases">
        <authorList>
            <person name="Wibberg Daniel"/>
        </authorList>
    </citation>
    <scope>NUCLEOTIDE SEQUENCE [LARGE SCALE GENOMIC DNA]</scope>
    <source>
        <strain evidence="1">Rhizoctonia solani AG1-IB 7/3/14</strain>
    </source>
</reference>
<dbReference type="STRING" id="1108050.A0A0B7FBS3"/>
<name>A0A0B7FBS3_THACB</name>
<accession>A0A0B7FBS3</accession>
<dbReference type="AlphaFoldDB" id="A0A0B7FBS3"/>
<sequence length="190" mass="21019">MALPFLRDTLARSRARWKRWVNIGLESRTALTSALGQGIWPAVGSLLKQLESSAEVFAPLRPAISGLSRLAEICEGLSRKSDEYTELRSKIDGVLQDLTEHIKGPTGGMMTGSVKLICLDIESEVNTLEQKQSRDTGRNVLDAIDALEGVVDCCRRVHSHLERLKLNLNLQILKAINEQTLVRALVALHI</sequence>
<evidence type="ECO:0000313" key="1">
    <source>
        <dbReference type="EMBL" id="CEL55000.1"/>
    </source>
</evidence>